<evidence type="ECO:0000313" key="2">
    <source>
        <dbReference type="EMBL" id="MEB3346775.1"/>
    </source>
</evidence>
<dbReference type="RefSeq" id="WP_324180803.1">
    <property type="nucleotide sequence ID" value="NZ_BAABAW010000020.1"/>
</dbReference>
<gene>
    <name evidence="2" type="ORF">U6A24_14955</name>
</gene>
<comment type="caution">
    <text evidence="2">The sequence shown here is derived from an EMBL/GenBank/DDBJ whole genome shotgun (WGS) entry which is preliminary data.</text>
</comment>
<keyword evidence="1" id="KW-0732">Signal</keyword>
<name>A0ABU5ZY45_9FLAO</name>
<proteinExistence type="predicted"/>
<reference evidence="2 3" key="1">
    <citation type="journal article" date="2013" name="Int. J. Syst. Evol. Microbiol.">
        <title>Aquimarina gracilis sp. nov., isolated from the gut microflora of a mussel, Mytilus coruscus, and emended description of Aquimarina spongiae.</title>
        <authorList>
            <person name="Park S.C."/>
            <person name="Choe H.N."/>
            <person name="Baik K.S."/>
            <person name="Seong C.N."/>
        </authorList>
    </citation>
    <scope>NUCLEOTIDE SEQUENCE [LARGE SCALE GENOMIC DNA]</scope>
    <source>
        <strain evidence="2 3">PSC32</strain>
    </source>
</reference>
<keyword evidence="3" id="KW-1185">Reference proteome</keyword>
<sequence length="152" mass="17440">MKRLSLLILLFMSVSLFAQDKSDWKLIYHNDKDGKTIEGKITHLIEAVRQGKKIRIYWSSQRKNDTTKKVEHFAEAKFLTVLSDTIVFAQIDPIIGQTPSFEKQTIQLKENLEWSLIAASNGKSDTMMRNVITGEIIGHGQGKFGIKWFIKE</sequence>
<evidence type="ECO:0000256" key="1">
    <source>
        <dbReference type="SAM" id="SignalP"/>
    </source>
</evidence>
<accession>A0ABU5ZY45</accession>
<protein>
    <submittedName>
        <fullName evidence="2">Uncharacterized protein</fullName>
    </submittedName>
</protein>
<dbReference type="EMBL" id="JAYKLX010000007">
    <property type="protein sequence ID" value="MEB3346775.1"/>
    <property type="molecule type" value="Genomic_DNA"/>
</dbReference>
<feature type="chain" id="PRO_5046905698" evidence="1">
    <location>
        <begin position="19"/>
        <end position="152"/>
    </location>
</feature>
<feature type="signal peptide" evidence="1">
    <location>
        <begin position="1"/>
        <end position="18"/>
    </location>
</feature>
<evidence type="ECO:0000313" key="3">
    <source>
        <dbReference type="Proteomes" id="UP001327027"/>
    </source>
</evidence>
<dbReference type="Proteomes" id="UP001327027">
    <property type="component" value="Unassembled WGS sequence"/>
</dbReference>
<organism evidence="2 3">
    <name type="scientific">Aquimarina gracilis</name>
    <dbReference type="NCBI Taxonomy" id="874422"/>
    <lineage>
        <taxon>Bacteria</taxon>
        <taxon>Pseudomonadati</taxon>
        <taxon>Bacteroidota</taxon>
        <taxon>Flavobacteriia</taxon>
        <taxon>Flavobacteriales</taxon>
        <taxon>Flavobacteriaceae</taxon>
        <taxon>Aquimarina</taxon>
    </lineage>
</organism>